<evidence type="ECO:0000256" key="8">
    <source>
        <dbReference type="ARBA" id="ARBA00022884"/>
    </source>
</evidence>
<dbReference type="GO" id="GO:0005525">
    <property type="term" value="F:GTP binding"/>
    <property type="evidence" value="ECO:0007669"/>
    <property type="project" value="UniProtKB-UniRule"/>
</dbReference>
<protein>
    <recommendedName>
        <fullName evidence="10">Small ribosomal subunit biogenesis GTPase RsgA</fullName>
        <ecNumber evidence="10">3.6.1.-</ecNumber>
    </recommendedName>
</protein>
<dbReference type="InterPro" id="IPR027417">
    <property type="entry name" value="P-loop_NTPase"/>
</dbReference>
<keyword evidence="4 10" id="KW-0699">rRNA-binding</keyword>
<keyword evidence="8 10" id="KW-0694">RNA-binding</keyword>
<keyword evidence="5 10" id="KW-0547">Nucleotide-binding</keyword>
<dbReference type="Gene3D" id="3.40.50.300">
    <property type="entry name" value="P-loop containing nucleotide triphosphate hydrolases"/>
    <property type="match status" value="1"/>
</dbReference>
<feature type="binding site" evidence="10">
    <location>
        <position position="300"/>
    </location>
    <ligand>
        <name>Zn(2+)</name>
        <dbReference type="ChEBI" id="CHEBI:29105"/>
    </ligand>
</feature>
<dbReference type="PANTHER" id="PTHR32120:SF10">
    <property type="entry name" value="SMALL RIBOSOMAL SUBUNIT BIOGENESIS GTPASE RSGA"/>
    <property type="match status" value="1"/>
</dbReference>
<keyword evidence="9 10" id="KW-0342">GTP-binding</keyword>
<dbReference type="EC" id="3.6.1.-" evidence="10"/>
<proteinExistence type="inferred from homology"/>
<evidence type="ECO:0000256" key="7">
    <source>
        <dbReference type="ARBA" id="ARBA00022833"/>
    </source>
</evidence>
<gene>
    <name evidence="10" type="primary">rsgA</name>
    <name evidence="13" type="ORF">A2Y99_05345</name>
</gene>
<dbReference type="Proteomes" id="UP000178230">
    <property type="component" value="Unassembled WGS sequence"/>
</dbReference>
<dbReference type="NCBIfam" id="TIGR00157">
    <property type="entry name" value="ribosome small subunit-dependent GTPase A"/>
    <property type="match status" value="1"/>
</dbReference>
<comment type="function">
    <text evidence="10">One of several proteins that assist in the late maturation steps of the functional core of the 30S ribosomal subunit. Helps release RbfA from mature subunits. May play a role in the assembly of ribosomal proteins into the subunit. Circularly permuted GTPase that catalyzes slow GTP hydrolysis, GTPase activity is stimulated by the 30S ribosomal subunit.</text>
</comment>
<dbReference type="InterPro" id="IPR030378">
    <property type="entry name" value="G_CP_dom"/>
</dbReference>
<dbReference type="GO" id="GO:0019843">
    <property type="term" value="F:rRNA binding"/>
    <property type="evidence" value="ECO:0007669"/>
    <property type="project" value="UniProtKB-KW"/>
</dbReference>
<dbReference type="SUPFAM" id="SSF52540">
    <property type="entry name" value="P-loop containing nucleoside triphosphate hydrolases"/>
    <property type="match status" value="1"/>
</dbReference>
<keyword evidence="1 10" id="KW-0963">Cytoplasm</keyword>
<keyword evidence="3 10" id="KW-0479">Metal-binding</keyword>
<dbReference type="EMBL" id="MFIY01000001">
    <property type="protein sequence ID" value="OGG00639.1"/>
    <property type="molecule type" value="Genomic_DNA"/>
</dbReference>
<evidence type="ECO:0000259" key="12">
    <source>
        <dbReference type="PROSITE" id="PS51721"/>
    </source>
</evidence>
<dbReference type="CDD" id="cd01854">
    <property type="entry name" value="YjeQ_EngC"/>
    <property type="match status" value="1"/>
</dbReference>
<keyword evidence="7 10" id="KW-0862">Zinc</keyword>
<accession>A0A1F5YKA3</accession>
<comment type="subunit">
    <text evidence="10">Monomer. Associates with 30S ribosomal subunit, binds 16S rRNA.</text>
</comment>
<evidence type="ECO:0000256" key="9">
    <source>
        <dbReference type="ARBA" id="ARBA00023134"/>
    </source>
</evidence>
<comment type="subcellular location">
    <subcellularLocation>
        <location evidence="10">Cytoplasm</location>
    </subcellularLocation>
</comment>
<evidence type="ECO:0000313" key="14">
    <source>
        <dbReference type="Proteomes" id="UP000178230"/>
    </source>
</evidence>
<evidence type="ECO:0000256" key="2">
    <source>
        <dbReference type="ARBA" id="ARBA00022517"/>
    </source>
</evidence>
<evidence type="ECO:0000259" key="11">
    <source>
        <dbReference type="PROSITE" id="PS50936"/>
    </source>
</evidence>
<dbReference type="PROSITE" id="PS50936">
    <property type="entry name" value="ENGC_GTPASE"/>
    <property type="match status" value="1"/>
</dbReference>
<dbReference type="GO" id="GO:0042274">
    <property type="term" value="P:ribosomal small subunit biogenesis"/>
    <property type="evidence" value="ECO:0007669"/>
    <property type="project" value="UniProtKB-UniRule"/>
</dbReference>
<feature type="binding site" evidence="10">
    <location>
        <begin position="152"/>
        <end position="155"/>
    </location>
    <ligand>
        <name>GTP</name>
        <dbReference type="ChEBI" id="CHEBI:37565"/>
    </ligand>
</feature>
<evidence type="ECO:0000313" key="13">
    <source>
        <dbReference type="EMBL" id="OGG00639.1"/>
    </source>
</evidence>
<dbReference type="Gene3D" id="1.10.40.50">
    <property type="entry name" value="Probable gtpase engc, domain 3"/>
    <property type="match status" value="1"/>
</dbReference>
<dbReference type="InterPro" id="IPR010914">
    <property type="entry name" value="RsgA_GTPase_dom"/>
</dbReference>
<evidence type="ECO:0000256" key="6">
    <source>
        <dbReference type="ARBA" id="ARBA00022801"/>
    </source>
</evidence>
<feature type="binding site" evidence="10">
    <location>
        <position position="287"/>
    </location>
    <ligand>
        <name>Zn(2+)</name>
        <dbReference type="ChEBI" id="CHEBI:29105"/>
    </ligand>
</feature>
<reference evidence="13 14" key="1">
    <citation type="journal article" date="2016" name="Nat. Commun.">
        <title>Thousands of microbial genomes shed light on interconnected biogeochemical processes in an aquifer system.</title>
        <authorList>
            <person name="Anantharaman K."/>
            <person name="Brown C.T."/>
            <person name="Hug L.A."/>
            <person name="Sharon I."/>
            <person name="Castelle C.J."/>
            <person name="Probst A.J."/>
            <person name="Thomas B.C."/>
            <person name="Singh A."/>
            <person name="Wilkins M.J."/>
            <person name="Karaoz U."/>
            <person name="Brodie E.L."/>
            <person name="Williams K.H."/>
            <person name="Hubbard S.S."/>
            <person name="Banfield J.F."/>
        </authorList>
    </citation>
    <scope>NUCLEOTIDE SEQUENCE [LARGE SCALE GENOMIC DNA]</scope>
</reference>
<feature type="binding site" evidence="10">
    <location>
        <begin position="206"/>
        <end position="214"/>
    </location>
    <ligand>
        <name>GTP</name>
        <dbReference type="ChEBI" id="CHEBI:37565"/>
    </ligand>
</feature>
<evidence type="ECO:0000256" key="10">
    <source>
        <dbReference type="HAMAP-Rule" id="MF_01820"/>
    </source>
</evidence>
<dbReference type="PANTHER" id="PTHR32120">
    <property type="entry name" value="SMALL RIBOSOMAL SUBUNIT BIOGENESIS GTPASE RSGA"/>
    <property type="match status" value="1"/>
</dbReference>
<keyword evidence="6 10" id="KW-0378">Hydrolase</keyword>
<feature type="domain" description="CP-type G" evidence="12">
    <location>
        <begin position="104"/>
        <end position="264"/>
    </location>
</feature>
<sequence length="357" mass="41081">MKTSNVTLSDLGYDDFFEAVRKELGLVENSLARVIAEYKEAYRVKSVDSEYLAKITGKQMFMATIREDYPAVGDWVVIDELPDEKAVIRKILPRKTILKKQYSDKQDTQIIATNIDFAFIVESLDRDYNLNRFERFLVLVNEGRIKPIIVLNKTDLIPKKELDSRISQIINRFSDIEIITSSIVKEQGLKDISNHIIKGKTYCFLGSSGVGKSSLINKLLGKDEIKTREINLDIERGRHTTTTRDMYFLGNGGIVIDNPGTREVGIADSDTGIENIFDEISFLSRRCRFSDCAHLHEPGCAVLKAVEQKELDKGKYDNYIKLKKESEFYKMNEVEKRAKDRKFGQFVKKYYDMFKDD</sequence>
<dbReference type="PROSITE" id="PS51721">
    <property type="entry name" value="G_CP"/>
    <property type="match status" value="1"/>
</dbReference>
<name>A0A1F5YKA3_9BACT</name>
<organism evidence="13 14">
    <name type="scientific">Candidatus Gottesmanbacteria bacterium RBG_13_37_7</name>
    <dbReference type="NCBI Taxonomy" id="1798369"/>
    <lineage>
        <taxon>Bacteria</taxon>
        <taxon>Candidatus Gottesmaniibacteriota</taxon>
    </lineage>
</organism>
<evidence type="ECO:0000256" key="4">
    <source>
        <dbReference type="ARBA" id="ARBA00022730"/>
    </source>
</evidence>
<feature type="binding site" evidence="10">
    <location>
        <position position="294"/>
    </location>
    <ligand>
        <name>Zn(2+)</name>
        <dbReference type="ChEBI" id="CHEBI:29105"/>
    </ligand>
</feature>
<keyword evidence="2 10" id="KW-0690">Ribosome biogenesis</keyword>
<evidence type="ECO:0000256" key="5">
    <source>
        <dbReference type="ARBA" id="ARBA00022741"/>
    </source>
</evidence>
<comment type="cofactor">
    <cofactor evidence="10">
        <name>Zn(2+)</name>
        <dbReference type="ChEBI" id="CHEBI:29105"/>
    </cofactor>
    <text evidence="10">Binds 1 zinc ion per subunit.</text>
</comment>
<evidence type="ECO:0000256" key="1">
    <source>
        <dbReference type="ARBA" id="ARBA00022490"/>
    </source>
</evidence>
<dbReference type="GO" id="GO:0046872">
    <property type="term" value="F:metal ion binding"/>
    <property type="evidence" value="ECO:0007669"/>
    <property type="project" value="UniProtKB-KW"/>
</dbReference>
<dbReference type="AlphaFoldDB" id="A0A1F5YKA3"/>
<dbReference type="HAMAP" id="MF_01820">
    <property type="entry name" value="GTPase_RsgA"/>
    <property type="match status" value="1"/>
</dbReference>
<dbReference type="Pfam" id="PF03193">
    <property type="entry name" value="RsgA_GTPase"/>
    <property type="match status" value="1"/>
</dbReference>
<dbReference type="GO" id="GO:0005737">
    <property type="term" value="C:cytoplasm"/>
    <property type="evidence" value="ECO:0007669"/>
    <property type="project" value="UniProtKB-SubCell"/>
</dbReference>
<feature type="binding site" evidence="10">
    <location>
        <position position="292"/>
    </location>
    <ligand>
        <name>Zn(2+)</name>
        <dbReference type="ChEBI" id="CHEBI:29105"/>
    </ligand>
</feature>
<comment type="caution">
    <text evidence="13">The sequence shown here is derived from an EMBL/GenBank/DDBJ whole genome shotgun (WGS) entry which is preliminary data.</text>
</comment>
<dbReference type="InterPro" id="IPR004881">
    <property type="entry name" value="Ribosome_biogen_GTPase_RsgA"/>
</dbReference>
<feature type="domain" description="EngC GTPase" evidence="11">
    <location>
        <begin position="113"/>
        <end position="262"/>
    </location>
</feature>
<dbReference type="GO" id="GO:0003924">
    <property type="term" value="F:GTPase activity"/>
    <property type="evidence" value="ECO:0007669"/>
    <property type="project" value="UniProtKB-UniRule"/>
</dbReference>
<comment type="similarity">
    <text evidence="10">Belongs to the TRAFAC class YlqF/YawG GTPase family. RsgA subfamily.</text>
</comment>
<evidence type="ECO:0000256" key="3">
    <source>
        <dbReference type="ARBA" id="ARBA00022723"/>
    </source>
</evidence>